<sequence>MVIYQFHCERHGPADIEAPLGQAPEKHPCPECGDDCRRVWSAALLGRRVQAAYKREIDRIERTRAEPTVVNRLP</sequence>
<dbReference type="EMBL" id="OBDY01000005">
    <property type="protein sequence ID" value="SNY39147.1"/>
    <property type="molecule type" value="Genomic_DNA"/>
</dbReference>
<dbReference type="SMART" id="SM00834">
    <property type="entry name" value="CxxC_CXXC_SSSS"/>
    <property type="match status" value="1"/>
</dbReference>
<keyword evidence="3" id="KW-1185">Reference proteome</keyword>
<dbReference type="Proteomes" id="UP000219612">
    <property type="component" value="Unassembled WGS sequence"/>
</dbReference>
<dbReference type="OrthoDB" id="9792898at2"/>
<dbReference type="RefSeq" id="WP_143234635.1">
    <property type="nucleotide sequence ID" value="NZ_OBDY01000005.1"/>
</dbReference>
<proteinExistence type="predicted"/>
<dbReference type="InterPro" id="IPR013429">
    <property type="entry name" value="Regulatory_FmdB_Zinc_ribbon"/>
</dbReference>
<protein>
    <recommendedName>
        <fullName evidence="1">Putative regulatory protein FmdB zinc ribbon domain-containing protein</fullName>
    </recommendedName>
</protein>
<gene>
    <name evidence="2" type="ORF">SAMN05421748_105316</name>
</gene>
<dbReference type="AlphaFoldDB" id="A0A285HU02"/>
<name>A0A285HU02_9ACTN</name>
<evidence type="ECO:0000259" key="1">
    <source>
        <dbReference type="SMART" id="SM00834"/>
    </source>
</evidence>
<accession>A0A285HU02</accession>
<reference evidence="3" key="1">
    <citation type="submission" date="2017-09" db="EMBL/GenBank/DDBJ databases">
        <authorList>
            <person name="Varghese N."/>
            <person name="Submissions S."/>
        </authorList>
    </citation>
    <scope>NUCLEOTIDE SEQUENCE [LARGE SCALE GENOMIC DNA]</scope>
    <source>
        <strain evidence="3">CGMCC 4.6857</strain>
    </source>
</reference>
<organism evidence="2 3">
    <name type="scientific">Paractinoplanes atraurantiacus</name>
    <dbReference type="NCBI Taxonomy" id="1036182"/>
    <lineage>
        <taxon>Bacteria</taxon>
        <taxon>Bacillati</taxon>
        <taxon>Actinomycetota</taxon>
        <taxon>Actinomycetes</taxon>
        <taxon>Micromonosporales</taxon>
        <taxon>Micromonosporaceae</taxon>
        <taxon>Paractinoplanes</taxon>
    </lineage>
</organism>
<evidence type="ECO:0000313" key="3">
    <source>
        <dbReference type="Proteomes" id="UP000219612"/>
    </source>
</evidence>
<feature type="domain" description="Putative regulatory protein FmdB zinc ribbon" evidence="1">
    <location>
        <begin position="1"/>
        <end position="41"/>
    </location>
</feature>
<evidence type="ECO:0000313" key="2">
    <source>
        <dbReference type="EMBL" id="SNY39147.1"/>
    </source>
</evidence>